<dbReference type="SUPFAM" id="SSF51695">
    <property type="entry name" value="PLC-like phosphodiesterases"/>
    <property type="match status" value="2"/>
</dbReference>
<dbReference type="EC" id="3.1.4.46" evidence="2"/>
<dbReference type="GO" id="GO:0008889">
    <property type="term" value="F:glycerophosphodiester phosphodiesterase activity"/>
    <property type="evidence" value="ECO:0007669"/>
    <property type="project" value="UniProtKB-EC"/>
</dbReference>
<evidence type="ECO:0000313" key="2">
    <source>
        <dbReference type="EMBL" id="MBB4023933.1"/>
    </source>
</evidence>
<dbReference type="CDD" id="cd08566">
    <property type="entry name" value="GDPD_AtGDE_like"/>
    <property type="match status" value="1"/>
</dbReference>
<evidence type="ECO:0000313" key="3">
    <source>
        <dbReference type="Proteomes" id="UP000585681"/>
    </source>
</evidence>
<dbReference type="GO" id="GO:0006629">
    <property type="term" value="P:lipid metabolic process"/>
    <property type="evidence" value="ECO:0007669"/>
    <property type="project" value="InterPro"/>
</dbReference>
<dbReference type="Gene3D" id="3.20.20.190">
    <property type="entry name" value="Phosphatidylinositol (PI) phosphodiesterase"/>
    <property type="match status" value="2"/>
</dbReference>
<organism evidence="2 3">
    <name type="scientific">Actibacterium naphthalenivorans</name>
    <dbReference type="NCBI Taxonomy" id="1614693"/>
    <lineage>
        <taxon>Bacteria</taxon>
        <taxon>Pseudomonadati</taxon>
        <taxon>Pseudomonadota</taxon>
        <taxon>Alphaproteobacteria</taxon>
        <taxon>Rhodobacterales</taxon>
        <taxon>Roseobacteraceae</taxon>
        <taxon>Actibacterium</taxon>
    </lineage>
</organism>
<dbReference type="Pfam" id="PF03009">
    <property type="entry name" value="GDPD"/>
    <property type="match status" value="2"/>
</dbReference>
<accession>A0A840CGJ4</accession>
<dbReference type="PROSITE" id="PS50007">
    <property type="entry name" value="PIPLC_X_DOMAIN"/>
    <property type="match status" value="2"/>
</dbReference>
<dbReference type="PANTHER" id="PTHR46211:SF14">
    <property type="entry name" value="GLYCEROPHOSPHODIESTER PHOSPHODIESTERASE"/>
    <property type="match status" value="1"/>
</dbReference>
<keyword evidence="2" id="KW-0378">Hydrolase</keyword>
<dbReference type="AlphaFoldDB" id="A0A840CGJ4"/>
<dbReference type="RefSeq" id="WP_054539078.1">
    <property type="nucleotide sequence ID" value="NZ_JACIEQ010000014.1"/>
</dbReference>
<dbReference type="PROSITE" id="PS51704">
    <property type="entry name" value="GP_PDE"/>
    <property type="match status" value="2"/>
</dbReference>
<sequence>MRANLKFSWPARCDGRPLCIAHRGASAHAQEGTVAAYECAADLGSDMWELDIWLTADRQPVVSHDPTFAGEGGPVAIAAFTAAELARRCPEMPTLAQIVAMARARGQALYLDLKGEGAGAVCMEVLHALDFTQAVLGTFDEGEARALIENGCPWPVAVLVRLGEDPFRRAEATGADIIHLCWEHGGARPQNLVTAALLAQAQARDIGIVIWHEERPEVLAALVTLPVLGICTDQPELLGGFDSLPPTGIEVVCHRGVNHIAPENTMAAARLTYDMGCDWLELDVRESADGEIIVIHDPTLDRTTSGTGAVAKTDLAALRLLDAGGWKARHWRGETIPTLAEAIGYCQSRGRRMYIENKSVDARKLLDLVRGMDFLDQCFFWSPSPELLLETRRIAPDANIKANIPHFSSFKTMMETLAPQICEITVADWERQAPLCRAHGVRPMLKYFGDDPRVFARIVDWRPEMINLDRADLLLSALKAAT</sequence>
<evidence type="ECO:0000259" key="1">
    <source>
        <dbReference type="PROSITE" id="PS51704"/>
    </source>
</evidence>
<proteinExistence type="predicted"/>
<protein>
    <submittedName>
        <fullName evidence="2">Glycerophosphoryl diester phosphodiesterase</fullName>
        <ecNumber evidence="2">3.1.4.46</ecNumber>
    </submittedName>
</protein>
<dbReference type="Proteomes" id="UP000585681">
    <property type="component" value="Unassembled WGS sequence"/>
</dbReference>
<reference evidence="2" key="1">
    <citation type="submission" date="2020-08" db="EMBL/GenBank/DDBJ databases">
        <title>Genomic Encyclopedia of Type Strains, Phase IV (KMG-IV): sequencing the most valuable type-strain genomes for metagenomic binning, comparative biology and taxonomic classification.</title>
        <authorList>
            <person name="Goeker M."/>
        </authorList>
    </citation>
    <scope>NUCLEOTIDE SEQUENCE [LARGE SCALE GENOMIC DNA]</scope>
    <source>
        <strain evidence="2">DSM 105040</strain>
    </source>
</reference>
<dbReference type="CDD" id="cd08556">
    <property type="entry name" value="GDPD"/>
    <property type="match status" value="1"/>
</dbReference>
<name>A0A840CGJ4_9RHOB</name>
<dbReference type="InterPro" id="IPR030395">
    <property type="entry name" value="GP_PDE_dom"/>
</dbReference>
<dbReference type="InterPro" id="IPR017946">
    <property type="entry name" value="PLC-like_Pdiesterase_TIM-brl"/>
</dbReference>
<dbReference type="PANTHER" id="PTHR46211">
    <property type="entry name" value="GLYCEROPHOSPHORYL DIESTER PHOSPHODIESTERASE"/>
    <property type="match status" value="1"/>
</dbReference>
<dbReference type="EMBL" id="JACIEQ010000014">
    <property type="protein sequence ID" value="MBB4023933.1"/>
    <property type="molecule type" value="Genomic_DNA"/>
</dbReference>
<keyword evidence="3" id="KW-1185">Reference proteome</keyword>
<comment type="caution">
    <text evidence="2">The sequence shown here is derived from an EMBL/GenBank/DDBJ whole genome shotgun (WGS) entry which is preliminary data.</text>
</comment>
<feature type="domain" description="GP-PDE" evidence="1">
    <location>
        <begin position="249"/>
        <end position="482"/>
    </location>
</feature>
<gene>
    <name evidence="2" type="ORF">GGR17_003773</name>
</gene>
<feature type="domain" description="GP-PDE" evidence="1">
    <location>
        <begin position="17"/>
        <end position="242"/>
    </location>
</feature>